<feature type="compositionally biased region" description="Basic residues" evidence="1">
    <location>
        <begin position="39"/>
        <end position="49"/>
    </location>
</feature>
<protein>
    <submittedName>
        <fullName evidence="2">Uncharacterized protein</fullName>
    </submittedName>
</protein>
<dbReference type="EMBL" id="GBRH01274993">
    <property type="protein sequence ID" value="JAD22902.1"/>
    <property type="molecule type" value="Transcribed_RNA"/>
</dbReference>
<name>A0A0A8YJY6_ARUDO</name>
<dbReference type="AlphaFoldDB" id="A0A0A8YJY6"/>
<reference evidence="2" key="1">
    <citation type="submission" date="2014-09" db="EMBL/GenBank/DDBJ databases">
        <authorList>
            <person name="Magalhaes I.L.F."/>
            <person name="Oliveira U."/>
            <person name="Santos F.R."/>
            <person name="Vidigal T.H.D.A."/>
            <person name="Brescovit A.D."/>
            <person name="Santos A.J."/>
        </authorList>
    </citation>
    <scope>NUCLEOTIDE SEQUENCE</scope>
    <source>
        <tissue evidence="2">Shoot tissue taken approximately 20 cm above the soil surface</tissue>
    </source>
</reference>
<reference evidence="2" key="2">
    <citation type="journal article" date="2015" name="Data Brief">
        <title>Shoot transcriptome of the giant reed, Arundo donax.</title>
        <authorList>
            <person name="Barrero R.A."/>
            <person name="Guerrero F.D."/>
            <person name="Moolhuijzen P."/>
            <person name="Goolsby J.A."/>
            <person name="Tidwell J."/>
            <person name="Bellgard S.E."/>
            <person name="Bellgard M.I."/>
        </authorList>
    </citation>
    <scope>NUCLEOTIDE SEQUENCE</scope>
    <source>
        <tissue evidence="2">Shoot tissue taken approximately 20 cm above the soil surface</tissue>
    </source>
</reference>
<feature type="region of interest" description="Disordered" evidence="1">
    <location>
        <begin position="39"/>
        <end position="71"/>
    </location>
</feature>
<evidence type="ECO:0000313" key="2">
    <source>
        <dbReference type="EMBL" id="JAD22902.1"/>
    </source>
</evidence>
<sequence length="71" mass="7358">MGAGPCAGGLLHRCEAARGQGTAGGLLLGHSVGSRHCRRAAARARRGMGKGKDARPRQHMAKAHLMGWSSI</sequence>
<organism evidence="2">
    <name type="scientific">Arundo donax</name>
    <name type="common">Giant reed</name>
    <name type="synonym">Donax arundinaceus</name>
    <dbReference type="NCBI Taxonomy" id="35708"/>
    <lineage>
        <taxon>Eukaryota</taxon>
        <taxon>Viridiplantae</taxon>
        <taxon>Streptophyta</taxon>
        <taxon>Embryophyta</taxon>
        <taxon>Tracheophyta</taxon>
        <taxon>Spermatophyta</taxon>
        <taxon>Magnoliopsida</taxon>
        <taxon>Liliopsida</taxon>
        <taxon>Poales</taxon>
        <taxon>Poaceae</taxon>
        <taxon>PACMAD clade</taxon>
        <taxon>Arundinoideae</taxon>
        <taxon>Arundineae</taxon>
        <taxon>Arundo</taxon>
    </lineage>
</organism>
<accession>A0A0A8YJY6</accession>
<proteinExistence type="predicted"/>
<evidence type="ECO:0000256" key="1">
    <source>
        <dbReference type="SAM" id="MobiDB-lite"/>
    </source>
</evidence>